<feature type="domain" description="Protein-PII uridylyltransferase N-terminal" evidence="1">
    <location>
        <begin position="32"/>
        <end position="173"/>
    </location>
</feature>
<dbReference type="Proteomes" id="UP000245634">
    <property type="component" value="Unassembled WGS sequence"/>
</dbReference>
<protein>
    <submittedName>
        <fullName evidence="3">CBS domain-containing protein</fullName>
    </submittedName>
</protein>
<dbReference type="EMBL" id="QGGL01000007">
    <property type="protein sequence ID" value="PWK13359.1"/>
    <property type="molecule type" value="Genomic_DNA"/>
</dbReference>
<evidence type="ECO:0000313" key="3">
    <source>
        <dbReference type="EMBL" id="PWK13359.1"/>
    </source>
</evidence>
<dbReference type="Pfam" id="PF10335">
    <property type="entry name" value="DUF294_C"/>
    <property type="match status" value="1"/>
</dbReference>
<dbReference type="InterPro" id="IPR018821">
    <property type="entry name" value="DUF294_put_nucleoTrafse_sb-bd"/>
</dbReference>
<evidence type="ECO:0000259" key="2">
    <source>
        <dbReference type="Pfam" id="PF10335"/>
    </source>
</evidence>
<accession>A0A316D8S0</accession>
<dbReference type="CDD" id="cd05401">
    <property type="entry name" value="NT_GlnE_GlnD_like"/>
    <property type="match status" value="1"/>
</dbReference>
<sequence length="349" mass="40491">MQLDLVHTWTWIRHSIEKAEGLDALRLTQERMTGVTERWASRGMLTLEIFEYLNVWHDLLMHRALDFTLQELEKKGLGTPPAPFCWLLLGSGGRREQTLHPDQDNALVYRSLAADEQGRTQERAFFQALGEQGVATLEQIGYPYCSGFVMAANERWNGSLEKWQEQLQRYADFPDWSNARFLMIASDLRPLYGDVSLAAELHQWVVANVPQMAFIKWQVADHGLAHKIGLDFRERFRTELWGEHERELNIKDGGYLQLVNATRLWAVAHGIVETHTGSRIAKIMESKLWREEDGNDIQAAYETLLSLRLWSNYTCPERLSVQERERLKAALRTIRSLQKRTAKRFTKPK</sequence>
<dbReference type="RefSeq" id="WP_109688560.1">
    <property type="nucleotide sequence ID" value="NZ_QGGL01000007.1"/>
</dbReference>
<feature type="domain" description="DUF294" evidence="2">
    <location>
        <begin position="219"/>
        <end position="345"/>
    </location>
</feature>
<dbReference type="InterPro" id="IPR005105">
    <property type="entry name" value="GlnD_Uridyltrans_N"/>
</dbReference>
<organism evidence="3 4">
    <name type="scientific">Tumebacillus permanentifrigoris</name>
    <dbReference type="NCBI Taxonomy" id="378543"/>
    <lineage>
        <taxon>Bacteria</taxon>
        <taxon>Bacillati</taxon>
        <taxon>Bacillota</taxon>
        <taxon>Bacilli</taxon>
        <taxon>Bacillales</taxon>
        <taxon>Alicyclobacillaceae</taxon>
        <taxon>Tumebacillus</taxon>
    </lineage>
</organism>
<evidence type="ECO:0000259" key="1">
    <source>
        <dbReference type="Pfam" id="PF03445"/>
    </source>
</evidence>
<dbReference type="Pfam" id="PF03445">
    <property type="entry name" value="DUF294"/>
    <property type="match status" value="1"/>
</dbReference>
<name>A0A316D8S0_9BACL</name>
<proteinExistence type="predicted"/>
<gene>
    <name evidence="3" type="ORF">C7459_10725</name>
</gene>
<comment type="caution">
    <text evidence="3">The sequence shown here is derived from an EMBL/GenBank/DDBJ whole genome shotgun (WGS) entry which is preliminary data.</text>
</comment>
<reference evidence="3 4" key="1">
    <citation type="submission" date="2018-05" db="EMBL/GenBank/DDBJ databases">
        <title>Genomic Encyclopedia of Type Strains, Phase IV (KMG-IV): sequencing the most valuable type-strain genomes for metagenomic binning, comparative biology and taxonomic classification.</title>
        <authorList>
            <person name="Goeker M."/>
        </authorList>
    </citation>
    <scope>NUCLEOTIDE SEQUENCE [LARGE SCALE GENOMIC DNA]</scope>
    <source>
        <strain evidence="3 4">DSM 18773</strain>
    </source>
</reference>
<evidence type="ECO:0000313" key="4">
    <source>
        <dbReference type="Proteomes" id="UP000245634"/>
    </source>
</evidence>
<dbReference type="AlphaFoldDB" id="A0A316D8S0"/>
<dbReference type="GO" id="GO:0008773">
    <property type="term" value="F:[protein-PII] uridylyltransferase activity"/>
    <property type="evidence" value="ECO:0007669"/>
    <property type="project" value="InterPro"/>
</dbReference>
<keyword evidence="4" id="KW-1185">Reference proteome</keyword>
<dbReference type="OrthoDB" id="9810963at2"/>